<dbReference type="InterPro" id="IPR013083">
    <property type="entry name" value="Znf_RING/FYVE/PHD"/>
</dbReference>
<evidence type="ECO:0000313" key="17">
    <source>
        <dbReference type="Proteomes" id="UP000076584"/>
    </source>
</evidence>
<sequence length="673" mass="75630">LTSGLDPFLFQLQFPGRIRLARSFPYPTSVRSCFLHTRAAQPTNCPPKVDGFNALNPFAEHVREACLSNRFEMSLLFSNPVWSGANTIPSTLIKNITSLSRSLAYQDTISANLTTLSTTNSETQDGIIRGLLYVPDLSVTDPCYEQQYDIIPRNATTQATLPPTNYNLIALAPWFNATCTKAYLASARLDPIRAFVFYRPNNSTREPQGADSPIWDLDDGDSWRSQNRFPIFAIPGAEGNKMMRQLSLYSGNISQIPYGDQIEQRYDPHDNDFVRIWTELTVKDRDSVPAMWTWILTVVGVVLFIIACLSLTMHLVQRRRRISLRRRVLSGEVDLEAMGIKRVTVPVTHVKGFPLFTYSFQPEMISTPSTTKPSKSLRSPRGMRADQRTISESTMARSRARRASVNSATSTVATNYQPQCHICLENYVDRESIIRELPCGHIFHPECIDEFLGLNSSLCPICKRNMLPRNYCPKITNGMVRRERAIRRLRERVVLDESDDEEEEVKSKHWGKRLFGTDKAASSPTETPMTPVIPSKSPKAGQEATDARSPSDLEAAPLSRTLEPTQEEQEDSDQPSSQSEGREPPQPESQPSRPAAVAQHSHRNKRRKAGGLRLHVPSSDDSKQAHQRPEGRKSPSALARARMRALAGTPFDDPDGRSPAWKRYVVKVFPGFS</sequence>
<protein>
    <recommendedName>
        <fullName evidence="3">RING-type E3 ubiquitin transferase</fullName>
        <ecNumber evidence="3">2.3.2.27</ecNumber>
    </recommendedName>
</protein>
<dbReference type="InterPro" id="IPR001841">
    <property type="entry name" value="Znf_RING"/>
</dbReference>
<comment type="subcellular location">
    <subcellularLocation>
        <location evidence="2">Membrane</location>
        <topology evidence="2">Multi-pass membrane protein</topology>
    </subcellularLocation>
</comment>
<dbReference type="GO" id="GO:0006511">
    <property type="term" value="P:ubiquitin-dependent protein catabolic process"/>
    <property type="evidence" value="ECO:0007669"/>
    <property type="project" value="TreeGrafter"/>
</dbReference>
<keyword evidence="6" id="KW-0479">Metal-binding</keyword>
<feature type="transmembrane region" description="Helical" evidence="14">
    <location>
        <begin position="291"/>
        <end position="316"/>
    </location>
</feature>
<feature type="region of interest" description="Disordered" evidence="13">
    <location>
        <begin position="515"/>
        <end position="661"/>
    </location>
</feature>
<evidence type="ECO:0000313" key="16">
    <source>
        <dbReference type="EMBL" id="KZL83258.1"/>
    </source>
</evidence>
<evidence type="ECO:0000256" key="12">
    <source>
        <dbReference type="PROSITE-ProRule" id="PRU00175"/>
    </source>
</evidence>
<keyword evidence="5 14" id="KW-0812">Transmembrane</keyword>
<dbReference type="SUPFAM" id="SSF57850">
    <property type="entry name" value="RING/U-box"/>
    <property type="match status" value="1"/>
</dbReference>
<keyword evidence="7 12" id="KW-0863">Zinc-finger</keyword>
<evidence type="ECO:0000256" key="5">
    <source>
        <dbReference type="ARBA" id="ARBA00022692"/>
    </source>
</evidence>
<feature type="region of interest" description="Disordered" evidence="13">
    <location>
        <begin position="367"/>
        <end position="386"/>
    </location>
</feature>
<evidence type="ECO:0000256" key="1">
    <source>
        <dbReference type="ARBA" id="ARBA00000900"/>
    </source>
</evidence>
<dbReference type="EC" id="2.3.2.27" evidence="3"/>
<dbReference type="Proteomes" id="UP000076584">
    <property type="component" value="Unassembled WGS sequence"/>
</dbReference>
<feature type="non-terminal residue" evidence="16">
    <location>
        <position position="1"/>
    </location>
</feature>
<dbReference type="PANTHER" id="PTHR45977:SF4">
    <property type="entry name" value="RING-TYPE DOMAIN-CONTAINING PROTEIN"/>
    <property type="match status" value="1"/>
</dbReference>
<evidence type="ECO:0000256" key="7">
    <source>
        <dbReference type="ARBA" id="ARBA00022771"/>
    </source>
</evidence>
<comment type="catalytic activity">
    <reaction evidence="1">
        <text>S-ubiquitinyl-[E2 ubiquitin-conjugating enzyme]-L-cysteine + [acceptor protein]-L-lysine = [E2 ubiquitin-conjugating enzyme]-L-cysteine + N(6)-ubiquitinyl-[acceptor protein]-L-lysine.</text>
        <dbReference type="EC" id="2.3.2.27"/>
    </reaction>
</comment>
<evidence type="ECO:0000256" key="2">
    <source>
        <dbReference type="ARBA" id="ARBA00004141"/>
    </source>
</evidence>
<keyword evidence="9" id="KW-0862">Zinc</keyword>
<dbReference type="GO" id="GO:0008270">
    <property type="term" value="F:zinc ion binding"/>
    <property type="evidence" value="ECO:0007669"/>
    <property type="project" value="UniProtKB-KW"/>
</dbReference>
<reference evidence="16 17" key="1">
    <citation type="submission" date="2015-06" db="EMBL/GenBank/DDBJ databases">
        <title>Survival trade-offs in plant roots during colonization by closely related pathogenic and mutualistic fungi.</title>
        <authorList>
            <person name="Hacquard S."/>
            <person name="Kracher B."/>
            <person name="Hiruma K."/>
            <person name="Weinman A."/>
            <person name="Muench P."/>
            <person name="Garrido Oter R."/>
            <person name="Ver Loren van Themaat E."/>
            <person name="Dallerey J.-F."/>
            <person name="Damm U."/>
            <person name="Henrissat B."/>
            <person name="Lespinet O."/>
            <person name="Thon M."/>
            <person name="Kemen E."/>
            <person name="McHardy A.C."/>
            <person name="Schulze-Lefert P."/>
            <person name="O'Connell R.J."/>
        </authorList>
    </citation>
    <scope>NUCLEOTIDE SEQUENCE [LARGE SCALE GENOMIC DNA]</scope>
    <source>
        <strain evidence="16 17">MAFF 238704</strain>
    </source>
</reference>
<name>A0A161WFL3_COLIC</name>
<evidence type="ECO:0000256" key="11">
    <source>
        <dbReference type="ARBA" id="ARBA00023136"/>
    </source>
</evidence>
<evidence type="ECO:0000256" key="9">
    <source>
        <dbReference type="ARBA" id="ARBA00022833"/>
    </source>
</evidence>
<evidence type="ECO:0000256" key="8">
    <source>
        <dbReference type="ARBA" id="ARBA00022786"/>
    </source>
</evidence>
<keyword evidence="8" id="KW-0833">Ubl conjugation pathway</keyword>
<dbReference type="EMBL" id="LFIW01001190">
    <property type="protein sequence ID" value="KZL83258.1"/>
    <property type="molecule type" value="Genomic_DNA"/>
</dbReference>
<dbReference type="Gene3D" id="3.30.40.10">
    <property type="entry name" value="Zinc/RING finger domain, C3HC4 (zinc finger)"/>
    <property type="match status" value="1"/>
</dbReference>
<evidence type="ECO:0000256" key="4">
    <source>
        <dbReference type="ARBA" id="ARBA00022679"/>
    </source>
</evidence>
<keyword evidence="17" id="KW-1185">Reference proteome</keyword>
<keyword evidence="10 14" id="KW-1133">Transmembrane helix</keyword>
<dbReference type="SMART" id="SM00184">
    <property type="entry name" value="RING"/>
    <property type="match status" value="1"/>
</dbReference>
<feature type="compositionally biased region" description="Low complexity" evidence="13">
    <location>
        <begin position="637"/>
        <end position="647"/>
    </location>
</feature>
<gene>
    <name evidence="16" type="ORF">CI238_07828</name>
</gene>
<accession>A0A161WFL3</accession>
<dbReference type="GO" id="GO:0016020">
    <property type="term" value="C:membrane"/>
    <property type="evidence" value="ECO:0007669"/>
    <property type="project" value="UniProtKB-SubCell"/>
</dbReference>
<evidence type="ECO:0000256" key="6">
    <source>
        <dbReference type="ARBA" id="ARBA00022723"/>
    </source>
</evidence>
<dbReference type="GO" id="GO:0061630">
    <property type="term" value="F:ubiquitin protein ligase activity"/>
    <property type="evidence" value="ECO:0007669"/>
    <property type="project" value="UniProtKB-EC"/>
</dbReference>
<dbReference type="CDD" id="cd16473">
    <property type="entry name" value="RING-H2_RNF103"/>
    <property type="match status" value="1"/>
</dbReference>
<evidence type="ECO:0000256" key="3">
    <source>
        <dbReference type="ARBA" id="ARBA00012483"/>
    </source>
</evidence>
<feature type="compositionally biased region" description="Low complexity" evidence="13">
    <location>
        <begin position="367"/>
        <end position="376"/>
    </location>
</feature>
<dbReference type="Pfam" id="PF13639">
    <property type="entry name" value="zf-RING_2"/>
    <property type="match status" value="1"/>
</dbReference>
<dbReference type="PROSITE" id="PS50089">
    <property type="entry name" value="ZF_RING_2"/>
    <property type="match status" value="1"/>
</dbReference>
<dbReference type="AlphaFoldDB" id="A0A161WFL3"/>
<feature type="compositionally biased region" description="Basic and acidic residues" evidence="13">
    <location>
        <begin position="618"/>
        <end position="633"/>
    </location>
</feature>
<proteinExistence type="predicted"/>
<dbReference type="GO" id="GO:0016567">
    <property type="term" value="P:protein ubiquitination"/>
    <property type="evidence" value="ECO:0007669"/>
    <property type="project" value="TreeGrafter"/>
</dbReference>
<organism evidence="16 17">
    <name type="scientific">Colletotrichum incanum</name>
    <name type="common">Soybean anthracnose fungus</name>
    <dbReference type="NCBI Taxonomy" id="1573173"/>
    <lineage>
        <taxon>Eukaryota</taxon>
        <taxon>Fungi</taxon>
        <taxon>Dikarya</taxon>
        <taxon>Ascomycota</taxon>
        <taxon>Pezizomycotina</taxon>
        <taxon>Sordariomycetes</taxon>
        <taxon>Hypocreomycetidae</taxon>
        <taxon>Glomerellales</taxon>
        <taxon>Glomerellaceae</taxon>
        <taxon>Colletotrichum</taxon>
        <taxon>Colletotrichum spaethianum species complex</taxon>
    </lineage>
</organism>
<evidence type="ECO:0000256" key="13">
    <source>
        <dbReference type="SAM" id="MobiDB-lite"/>
    </source>
</evidence>
<dbReference type="PANTHER" id="PTHR45977">
    <property type="entry name" value="TARGET OF ERK KINASE MPK-1"/>
    <property type="match status" value="1"/>
</dbReference>
<keyword evidence="11 14" id="KW-0472">Membrane</keyword>
<feature type="compositionally biased region" description="Basic residues" evidence="13">
    <location>
        <begin position="600"/>
        <end position="610"/>
    </location>
</feature>
<evidence type="ECO:0000256" key="14">
    <source>
        <dbReference type="SAM" id="Phobius"/>
    </source>
</evidence>
<evidence type="ECO:0000259" key="15">
    <source>
        <dbReference type="PROSITE" id="PS50089"/>
    </source>
</evidence>
<evidence type="ECO:0000256" key="10">
    <source>
        <dbReference type="ARBA" id="ARBA00022989"/>
    </source>
</evidence>
<feature type="domain" description="RING-type" evidence="15">
    <location>
        <begin position="420"/>
        <end position="463"/>
    </location>
</feature>
<comment type="caution">
    <text evidence="16">The sequence shown here is derived from an EMBL/GenBank/DDBJ whole genome shotgun (WGS) entry which is preliminary data.</text>
</comment>
<keyword evidence="4" id="KW-0808">Transferase</keyword>
<dbReference type="STRING" id="1573173.A0A161WFL3"/>